<evidence type="ECO:0000256" key="5">
    <source>
        <dbReference type="HAMAP-Rule" id="MF_00532"/>
    </source>
</evidence>
<dbReference type="GO" id="GO:0015935">
    <property type="term" value="C:small ribosomal subunit"/>
    <property type="evidence" value="ECO:0007669"/>
    <property type="project" value="TreeGrafter"/>
</dbReference>
<comment type="caution">
    <text evidence="8">The sequence shown here is derived from an EMBL/GenBank/DDBJ whole genome shotgun (WGS) entry which is preliminary data.</text>
</comment>
<dbReference type="HAMAP" id="MF_00532_B">
    <property type="entry name" value="Ribosomal_uS9_B"/>
    <property type="match status" value="1"/>
</dbReference>
<sequence length="136" mass="15310">MEATETKNKYIETVGRRKTAIARVRVTEAGKNSFLVNGATLDDFFKTREQRKIATEALTVAGLSQKFVVTVVVRGGGMNSQAEAVRHGLSRALVEFESTSRKVLKAAKFLKRDPRSKERRKFGLKKARKAPQWSKR</sequence>
<dbReference type="NCBIfam" id="NF001099">
    <property type="entry name" value="PRK00132.1"/>
    <property type="match status" value="1"/>
</dbReference>
<dbReference type="GO" id="GO:0003723">
    <property type="term" value="F:RNA binding"/>
    <property type="evidence" value="ECO:0007669"/>
    <property type="project" value="TreeGrafter"/>
</dbReference>
<name>A0A1G2U5V6_9BACT</name>
<accession>A0A1G2U5V6</accession>
<dbReference type="GO" id="GO:0005737">
    <property type="term" value="C:cytoplasm"/>
    <property type="evidence" value="ECO:0007669"/>
    <property type="project" value="UniProtKB-ARBA"/>
</dbReference>
<dbReference type="PANTHER" id="PTHR21569:SF1">
    <property type="entry name" value="SMALL RIBOSOMAL SUBUNIT PROTEIN US9M"/>
    <property type="match status" value="1"/>
</dbReference>
<evidence type="ECO:0000256" key="6">
    <source>
        <dbReference type="RuleBase" id="RU003815"/>
    </source>
</evidence>
<dbReference type="EMBL" id="MHWD01000002">
    <property type="protein sequence ID" value="OHB04868.1"/>
    <property type="molecule type" value="Genomic_DNA"/>
</dbReference>
<organism evidence="8 9">
    <name type="scientific">Candidatus Zambryskibacteria bacterium RIFCSPLOWO2_01_FULL_43_17</name>
    <dbReference type="NCBI Taxonomy" id="1802760"/>
    <lineage>
        <taxon>Bacteria</taxon>
        <taxon>Candidatus Zambryskiibacteriota</taxon>
    </lineage>
</organism>
<keyword evidence="3 5" id="KW-0687">Ribonucleoprotein</keyword>
<dbReference type="GO" id="GO:0006412">
    <property type="term" value="P:translation"/>
    <property type="evidence" value="ECO:0007669"/>
    <property type="project" value="UniProtKB-UniRule"/>
</dbReference>
<feature type="region of interest" description="Disordered" evidence="7">
    <location>
        <begin position="112"/>
        <end position="136"/>
    </location>
</feature>
<dbReference type="Pfam" id="PF00380">
    <property type="entry name" value="Ribosomal_S9"/>
    <property type="match status" value="1"/>
</dbReference>
<dbReference type="FunFam" id="3.30.230.10:FF:000001">
    <property type="entry name" value="30S ribosomal protein S9"/>
    <property type="match status" value="1"/>
</dbReference>
<proteinExistence type="inferred from homology"/>
<reference evidence="8 9" key="1">
    <citation type="journal article" date="2016" name="Nat. Commun.">
        <title>Thousands of microbial genomes shed light on interconnected biogeochemical processes in an aquifer system.</title>
        <authorList>
            <person name="Anantharaman K."/>
            <person name="Brown C.T."/>
            <person name="Hug L.A."/>
            <person name="Sharon I."/>
            <person name="Castelle C.J."/>
            <person name="Probst A.J."/>
            <person name="Thomas B.C."/>
            <person name="Singh A."/>
            <person name="Wilkins M.J."/>
            <person name="Karaoz U."/>
            <person name="Brodie E.L."/>
            <person name="Williams K.H."/>
            <person name="Hubbard S.S."/>
            <person name="Banfield J.F."/>
        </authorList>
    </citation>
    <scope>NUCLEOTIDE SEQUENCE [LARGE SCALE GENOMIC DNA]</scope>
</reference>
<dbReference type="InterPro" id="IPR020574">
    <property type="entry name" value="Ribosomal_uS9_CS"/>
</dbReference>
<dbReference type="PROSITE" id="PS00360">
    <property type="entry name" value="RIBOSOMAL_S9"/>
    <property type="match status" value="1"/>
</dbReference>
<feature type="compositionally biased region" description="Basic residues" evidence="7">
    <location>
        <begin position="117"/>
        <end position="136"/>
    </location>
</feature>
<dbReference type="PANTHER" id="PTHR21569">
    <property type="entry name" value="RIBOSOMAL PROTEIN S9"/>
    <property type="match status" value="1"/>
</dbReference>
<dbReference type="Gene3D" id="3.30.230.10">
    <property type="match status" value="1"/>
</dbReference>
<dbReference type="InterPro" id="IPR020568">
    <property type="entry name" value="Ribosomal_Su5_D2-typ_SF"/>
</dbReference>
<dbReference type="SUPFAM" id="SSF54211">
    <property type="entry name" value="Ribosomal protein S5 domain 2-like"/>
    <property type="match status" value="1"/>
</dbReference>
<evidence type="ECO:0000313" key="9">
    <source>
        <dbReference type="Proteomes" id="UP000179283"/>
    </source>
</evidence>
<comment type="similarity">
    <text evidence="1 5 6">Belongs to the universal ribosomal protein uS9 family.</text>
</comment>
<evidence type="ECO:0000256" key="2">
    <source>
        <dbReference type="ARBA" id="ARBA00022980"/>
    </source>
</evidence>
<evidence type="ECO:0000313" key="8">
    <source>
        <dbReference type="EMBL" id="OHB04868.1"/>
    </source>
</evidence>
<dbReference type="GO" id="GO:0003735">
    <property type="term" value="F:structural constituent of ribosome"/>
    <property type="evidence" value="ECO:0007669"/>
    <property type="project" value="InterPro"/>
</dbReference>
<evidence type="ECO:0000256" key="1">
    <source>
        <dbReference type="ARBA" id="ARBA00005251"/>
    </source>
</evidence>
<evidence type="ECO:0000256" key="4">
    <source>
        <dbReference type="ARBA" id="ARBA00035259"/>
    </source>
</evidence>
<dbReference type="InterPro" id="IPR000754">
    <property type="entry name" value="Ribosomal_uS9"/>
</dbReference>
<evidence type="ECO:0000256" key="3">
    <source>
        <dbReference type="ARBA" id="ARBA00023274"/>
    </source>
</evidence>
<gene>
    <name evidence="5" type="primary">rpsI</name>
    <name evidence="8" type="ORF">A2920_03040</name>
</gene>
<keyword evidence="2 5" id="KW-0689">Ribosomal protein</keyword>
<protein>
    <recommendedName>
        <fullName evidence="4 5">Small ribosomal subunit protein uS9</fullName>
    </recommendedName>
</protein>
<dbReference type="InterPro" id="IPR023035">
    <property type="entry name" value="Ribosomal_uS9_bac/plastid"/>
</dbReference>
<evidence type="ECO:0000256" key="7">
    <source>
        <dbReference type="SAM" id="MobiDB-lite"/>
    </source>
</evidence>
<dbReference type="AlphaFoldDB" id="A0A1G2U5V6"/>
<dbReference type="InterPro" id="IPR014721">
    <property type="entry name" value="Ribsml_uS5_D2-typ_fold_subgr"/>
</dbReference>
<dbReference type="Proteomes" id="UP000179283">
    <property type="component" value="Unassembled WGS sequence"/>
</dbReference>